<organism evidence="1 2">
    <name type="scientific">Gymnopus androsaceus JB14</name>
    <dbReference type="NCBI Taxonomy" id="1447944"/>
    <lineage>
        <taxon>Eukaryota</taxon>
        <taxon>Fungi</taxon>
        <taxon>Dikarya</taxon>
        <taxon>Basidiomycota</taxon>
        <taxon>Agaricomycotina</taxon>
        <taxon>Agaricomycetes</taxon>
        <taxon>Agaricomycetidae</taxon>
        <taxon>Agaricales</taxon>
        <taxon>Marasmiineae</taxon>
        <taxon>Omphalotaceae</taxon>
        <taxon>Gymnopus</taxon>
    </lineage>
</organism>
<evidence type="ECO:0000313" key="1">
    <source>
        <dbReference type="EMBL" id="KAE9400201.1"/>
    </source>
</evidence>
<keyword evidence="2" id="KW-1185">Reference proteome</keyword>
<proteinExistence type="predicted"/>
<gene>
    <name evidence="1" type="ORF">BT96DRAFT_919603</name>
</gene>
<dbReference type="OrthoDB" id="3253876at2759"/>
<dbReference type="Proteomes" id="UP000799118">
    <property type="component" value="Unassembled WGS sequence"/>
</dbReference>
<accession>A0A6A4HR51</accession>
<protein>
    <submittedName>
        <fullName evidence="1">Uncharacterized protein</fullName>
    </submittedName>
</protein>
<dbReference type="EMBL" id="ML769459">
    <property type="protein sequence ID" value="KAE9400201.1"/>
    <property type="molecule type" value="Genomic_DNA"/>
</dbReference>
<name>A0A6A4HR51_9AGAR</name>
<sequence length="79" mass="8843">MQMQYSGGYYPQMQQEADRLQGLSKQADSNHDSVAACSFQIREVFENYRQSGDAASKRRVREASNAALQGLPDWPAPGF</sequence>
<reference evidence="1" key="1">
    <citation type="journal article" date="2019" name="Environ. Microbiol.">
        <title>Fungal ecological strategies reflected in gene transcription - a case study of two litter decomposers.</title>
        <authorList>
            <person name="Barbi F."/>
            <person name="Kohler A."/>
            <person name="Barry K."/>
            <person name="Baskaran P."/>
            <person name="Daum C."/>
            <person name="Fauchery L."/>
            <person name="Ihrmark K."/>
            <person name="Kuo A."/>
            <person name="LaButti K."/>
            <person name="Lipzen A."/>
            <person name="Morin E."/>
            <person name="Grigoriev I.V."/>
            <person name="Henrissat B."/>
            <person name="Lindahl B."/>
            <person name="Martin F."/>
        </authorList>
    </citation>
    <scope>NUCLEOTIDE SEQUENCE</scope>
    <source>
        <strain evidence="1">JB14</strain>
    </source>
</reference>
<evidence type="ECO:0000313" key="2">
    <source>
        <dbReference type="Proteomes" id="UP000799118"/>
    </source>
</evidence>
<dbReference type="AlphaFoldDB" id="A0A6A4HR51"/>